<protein>
    <submittedName>
        <fullName evidence="1">Uncharacterized protein</fullName>
    </submittedName>
</protein>
<evidence type="ECO:0000313" key="1">
    <source>
        <dbReference type="EMBL" id="KAJ9101360.1"/>
    </source>
</evidence>
<organism evidence="1 2">
    <name type="scientific">Naganishia adeliensis</name>
    <dbReference type="NCBI Taxonomy" id="92952"/>
    <lineage>
        <taxon>Eukaryota</taxon>
        <taxon>Fungi</taxon>
        <taxon>Dikarya</taxon>
        <taxon>Basidiomycota</taxon>
        <taxon>Agaricomycotina</taxon>
        <taxon>Tremellomycetes</taxon>
        <taxon>Filobasidiales</taxon>
        <taxon>Filobasidiaceae</taxon>
        <taxon>Naganishia</taxon>
    </lineage>
</organism>
<evidence type="ECO:0000313" key="2">
    <source>
        <dbReference type="Proteomes" id="UP001230649"/>
    </source>
</evidence>
<dbReference type="EMBL" id="JASBWS010000070">
    <property type="protein sequence ID" value="KAJ9101360.1"/>
    <property type="molecule type" value="Genomic_DNA"/>
</dbReference>
<gene>
    <name evidence="1" type="ORF">QFC20_005241</name>
</gene>
<comment type="caution">
    <text evidence="1">The sequence shown here is derived from an EMBL/GenBank/DDBJ whole genome shotgun (WGS) entry which is preliminary data.</text>
</comment>
<sequence>MNPLMKNKVDVSTMNEQERQLFQKYGKLPKKNVLTSMQKERKYFDSGDYAMHKAGVGAEMPVGSAIATPERLPHAQPPSLSSSPTNPSSMPAYAHHHHASSSASSPPTGSALSPSNSFSVATPGQGPTGIAIPGAGQAETPTGGLARSPSKSGGLSPNATFGGGLAGSGLMARRPSAGVGVASIPIPGVVTSGGFDVSRVSPPVAFSPLASFAVPPSSFPIQTSHATGPGQSSAHVGSIGAQAATMQPMGATGAHHHSGSIGHGSSPVKPSNLKRGFDGTSAKVDEQAVED</sequence>
<dbReference type="Proteomes" id="UP001230649">
    <property type="component" value="Unassembled WGS sequence"/>
</dbReference>
<proteinExistence type="predicted"/>
<reference evidence="1" key="1">
    <citation type="submission" date="2023-04" db="EMBL/GenBank/DDBJ databases">
        <title>Draft Genome sequencing of Naganishia species isolated from polar environments using Oxford Nanopore Technology.</title>
        <authorList>
            <person name="Leo P."/>
            <person name="Venkateswaran K."/>
        </authorList>
    </citation>
    <scope>NUCLEOTIDE SEQUENCE</scope>
    <source>
        <strain evidence="1">MNA-CCFEE 5262</strain>
    </source>
</reference>
<keyword evidence="2" id="KW-1185">Reference proteome</keyword>
<name>A0ACC2VQI7_9TREE</name>
<accession>A0ACC2VQI7</accession>